<evidence type="ECO:0000256" key="1">
    <source>
        <dbReference type="SAM" id="SignalP"/>
    </source>
</evidence>
<name>A0A0S7WU23_UNCT6</name>
<evidence type="ECO:0000313" key="3">
    <source>
        <dbReference type="Proteomes" id="UP000052008"/>
    </source>
</evidence>
<evidence type="ECO:0000313" key="2">
    <source>
        <dbReference type="EMBL" id="KPJ53681.1"/>
    </source>
</evidence>
<accession>A0A0S7WU23</accession>
<comment type="caution">
    <text evidence="2">The sequence shown here is derived from an EMBL/GenBank/DDBJ whole genome shotgun (WGS) entry which is preliminary data.</text>
</comment>
<proteinExistence type="predicted"/>
<feature type="signal peptide" evidence="1">
    <location>
        <begin position="1"/>
        <end position="21"/>
    </location>
</feature>
<dbReference type="PATRIC" id="fig|1703770.3.peg.1633"/>
<dbReference type="STRING" id="1703770.AMJ39_04060"/>
<feature type="chain" id="PRO_5006639641" description="DUF3996 domain-containing protein" evidence="1">
    <location>
        <begin position="22"/>
        <end position="150"/>
    </location>
</feature>
<sequence>MARSIALCVLMLVLLCAAASAQQRPLGLGVIVGEPTGVTGKWWTGGRTAIDAALAWSFADENAMHLHADYLVHNFDMFELGDAVMPFYFGVGGRLKLEDDSRFGMRIPVGIAYVIAGTPLDLFLELVPVLDLAPETELRLNGAFGMRYFF</sequence>
<keyword evidence="1" id="KW-0732">Signal</keyword>
<protein>
    <recommendedName>
        <fullName evidence="4">DUF3996 domain-containing protein</fullName>
    </recommendedName>
</protein>
<reference evidence="2 3" key="1">
    <citation type="journal article" date="2015" name="Microbiome">
        <title>Genomic resolution of linkages in carbon, nitrogen, and sulfur cycling among widespread estuary sediment bacteria.</title>
        <authorList>
            <person name="Baker B.J."/>
            <person name="Lazar C.S."/>
            <person name="Teske A.P."/>
            <person name="Dick G.J."/>
        </authorList>
    </citation>
    <scope>NUCLEOTIDE SEQUENCE [LARGE SCALE GENOMIC DNA]</scope>
    <source>
        <strain evidence="2">DG_24</strain>
    </source>
</reference>
<dbReference type="EMBL" id="LIZS01000015">
    <property type="protein sequence ID" value="KPJ53681.1"/>
    <property type="molecule type" value="Genomic_DNA"/>
</dbReference>
<dbReference type="Proteomes" id="UP000052008">
    <property type="component" value="Unassembled WGS sequence"/>
</dbReference>
<gene>
    <name evidence="2" type="ORF">AMJ39_04060</name>
</gene>
<evidence type="ECO:0008006" key="4">
    <source>
        <dbReference type="Google" id="ProtNLM"/>
    </source>
</evidence>
<organism evidence="2 3">
    <name type="scientific">candidate division TA06 bacterium DG_24</name>
    <dbReference type="NCBI Taxonomy" id="1703770"/>
    <lineage>
        <taxon>Bacteria</taxon>
        <taxon>Bacteria division TA06</taxon>
    </lineage>
</organism>
<dbReference type="AlphaFoldDB" id="A0A0S7WU23"/>